<proteinExistence type="predicted"/>
<gene>
    <name evidence="4" type="ORF">SAMN02927928_0783</name>
</gene>
<evidence type="ECO:0000313" key="5">
    <source>
        <dbReference type="Proteomes" id="UP000199150"/>
    </source>
</evidence>
<dbReference type="SUPFAM" id="SSF50156">
    <property type="entry name" value="PDZ domain-like"/>
    <property type="match status" value="1"/>
</dbReference>
<dbReference type="OrthoDB" id="9778516at2"/>
<feature type="signal peptide" evidence="1">
    <location>
        <begin position="1"/>
        <end position="25"/>
    </location>
</feature>
<feature type="domain" description="Peptidase M61 catalytic" evidence="2">
    <location>
        <begin position="319"/>
        <end position="434"/>
    </location>
</feature>
<dbReference type="Pfam" id="PF05299">
    <property type="entry name" value="Peptidase_M61"/>
    <property type="match status" value="1"/>
</dbReference>
<feature type="domain" description="Peptidase M61 N-terminal" evidence="3">
    <location>
        <begin position="49"/>
        <end position="221"/>
    </location>
</feature>
<keyword evidence="4" id="KW-0378">Hydrolase</keyword>
<dbReference type="Pfam" id="PF17899">
    <property type="entry name" value="Peptidase_M61_N"/>
    <property type="match status" value="1"/>
</dbReference>
<reference evidence="5" key="1">
    <citation type="submission" date="2016-10" db="EMBL/GenBank/DDBJ databases">
        <authorList>
            <person name="Varghese N."/>
            <person name="Submissions S."/>
        </authorList>
    </citation>
    <scope>NUCLEOTIDE SEQUENCE [LARGE SCALE GENOMIC DNA]</scope>
    <source>
        <strain evidence="5">CGMCC 1.3431</strain>
    </source>
</reference>
<sequence length="648" mass="72088">MKKYGLSLVSALALMSVCLAPAAFAQDMAPPAVPVEQPQNIPYPGTLQVTVDATDLDHRIFQVNETVPVVKSGDMVLMLPKWLPGHHSPGTELSRVADIIITANGQRINWLRDTLDMNAFHITVPEGAKTVEVAFKYLAPVTSAAGRITMTADMVDLQWNFASMYPAGYYAKQIPVQATLKVPAGFGYATGLETDSKSGDTITFKTTDYDTLIDSPVYAGRYFKTWDLTPKGTDAPVRLNIMADSADMLNAPDDVIAVHKKLIEQAYKLYGAHHYNHYDFLVAASDTIGGIGLEHHRSSENSVSEKYLTDWKTAYVGRDLLAHEYTHSWNGKFRRGADLWTPNFQVPMRDSLLWVYEGQTQYWGNVLATRSGLYTKDQQLQALAMMAANYDNLPGRTWRPLIDTTNDPIISSRSPQNWTSLQRSEDYYSEGQLIWLDADTLIREKTGGKKSLDNFANAFFGIKNGDWGETTYTFDDVVKTLNSIYAYDWESFLKARVYDYGADGKGTAPMDGITRGGYKLVYQDTPTDYQKSLEGLRKYSNLNYSIGFSVSSKDNSIMSELWDSPAFKAGLTPGMTLVAVNGKAFDMDLLKAAITSAKTGSDPIELIVKSDDNYKTVKIDYHGGLRYPVLQRIEGKPALLDDILAEKK</sequence>
<evidence type="ECO:0000259" key="2">
    <source>
        <dbReference type="Pfam" id="PF05299"/>
    </source>
</evidence>
<dbReference type="GO" id="GO:0006508">
    <property type="term" value="P:proteolysis"/>
    <property type="evidence" value="ECO:0007669"/>
    <property type="project" value="UniProtKB-KW"/>
</dbReference>
<keyword evidence="4" id="KW-0645">Protease</keyword>
<dbReference type="InterPro" id="IPR036034">
    <property type="entry name" value="PDZ_sf"/>
</dbReference>
<dbReference type="AlphaFoldDB" id="A0A1G4PZF8"/>
<evidence type="ECO:0000259" key="3">
    <source>
        <dbReference type="Pfam" id="PF17899"/>
    </source>
</evidence>
<dbReference type="InterPro" id="IPR007963">
    <property type="entry name" value="Peptidase_M61_catalytic"/>
</dbReference>
<dbReference type="InterPro" id="IPR040756">
    <property type="entry name" value="Peptidase_M61_N"/>
</dbReference>
<evidence type="ECO:0000313" key="4">
    <source>
        <dbReference type="EMBL" id="SCW37561.1"/>
    </source>
</evidence>
<dbReference type="EMBL" id="FMTS01000001">
    <property type="protein sequence ID" value="SCW37561.1"/>
    <property type="molecule type" value="Genomic_DNA"/>
</dbReference>
<keyword evidence="5" id="KW-1185">Reference proteome</keyword>
<dbReference type="InterPro" id="IPR027268">
    <property type="entry name" value="Peptidase_M4/M1_CTD_sf"/>
</dbReference>
<dbReference type="InterPro" id="IPR024191">
    <property type="entry name" value="Peptidase_M61"/>
</dbReference>
<keyword evidence="1" id="KW-0732">Signal</keyword>
<accession>A0A1G4PZF8</accession>
<organism evidence="4 5">
    <name type="scientific">Asticcacaulis taihuensis</name>
    <dbReference type="NCBI Taxonomy" id="260084"/>
    <lineage>
        <taxon>Bacteria</taxon>
        <taxon>Pseudomonadati</taxon>
        <taxon>Pseudomonadota</taxon>
        <taxon>Alphaproteobacteria</taxon>
        <taxon>Caulobacterales</taxon>
        <taxon>Caulobacteraceae</taxon>
        <taxon>Asticcacaulis</taxon>
    </lineage>
</organism>
<dbReference type="GO" id="GO:0008237">
    <property type="term" value="F:metallopeptidase activity"/>
    <property type="evidence" value="ECO:0007669"/>
    <property type="project" value="UniProtKB-KW"/>
</dbReference>
<dbReference type="STRING" id="260084.SAMN02927928_0783"/>
<feature type="chain" id="PRO_5011763366" evidence="1">
    <location>
        <begin position="26"/>
        <end position="648"/>
    </location>
</feature>
<dbReference type="Gene3D" id="1.10.390.10">
    <property type="entry name" value="Neutral Protease Domain 2"/>
    <property type="match status" value="1"/>
</dbReference>
<evidence type="ECO:0000256" key="1">
    <source>
        <dbReference type="SAM" id="SignalP"/>
    </source>
</evidence>
<dbReference type="Gene3D" id="2.60.40.3650">
    <property type="match status" value="1"/>
</dbReference>
<dbReference type="Proteomes" id="UP000199150">
    <property type="component" value="Unassembled WGS sequence"/>
</dbReference>
<dbReference type="RefSeq" id="WP_090643876.1">
    <property type="nucleotide sequence ID" value="NZ_CBCRYE010000001.1"/>
</dbReference>
<dbReference type="Gene3D" id="2.30.42.10">
    <property type="match status" value="1"/>
</dbReference>
<keyword evidence="4" id="KW-0482">Metalloprotease</keyword>
<name>A0A1G4PZF8_9CAUL</name>
<protein>
    <submittedName>
        <fullName evidence="4">Predicted metalloprotease, contains C-terminal PDZ domain</fullName>
    </submittedName>
</protein>
<dbReference type="PIRSF" id="PIRSF016493">
    <property type="entry name" value="Glycyl_aminpptds"/>
    <property type="match status" value="1"/>
</dbReference>